<dbReference type="Gene3D" id="1.20.58.380">
    <property type="entry name" value="Flagellar protein flit"/>
    <property type="match status" value="1"/>
</dbReference>
<dbReference type="InterPro" id="IPR008622">
    <property type="entry name" value="FliT"/>
</dbReference>
<keyword evidence="4" id="KW-0143">Chaperone</keyword>
<keyword evidence="7" id="KW-1185">Reference proteome</keyword>
<evidence type="ECO:0000313" key="6">
    <source>
        <dbReference type="EMBL" id="NEX62703.1"/>
    </source>
</evidence>
<evidence type="ECO:0000313" key="7">
    <source>
        <dbReference type="Proteomes" id="UP000482155"/>
    </source>
</evidence>
<reference evidence="6 7" key="1">
    <citation type="submission" date="2020-02" db="EMBL/GenBank/DDBJ databases">
        <authorList>
            <person name="Kim M.K."/>
        </authorList>
    </citation>
    <scope>NUCLEOTIDE SEQUENCE [LARGE SCALE GENOMIC DNA]</scope>
    <source>
        <strain evidence="6 7">17J57-3</strain>
    </source>
</reference>
<gene>
    <name evidence="6" type="ORF">G3574_16570</name>
</gene>
<protein>
    <recommendedName>
        <fullName evidence="5">Flagellar protein FliT</fullName>
    </recommendedName>
</protein>
<evidence type="ECO:0000256" key="1">
    <source>
        <dbReference type="ARBA" id="ARBA00004514"/>
    </source>
</evidence>
<dbReference type="GO" id="GO:0044781">
    <property type="term" value="P:bacterial-type flagellum organization"/>
    <property type="evidence" value="ECO:0007669"/>
    <property type="project" value="UniProtKB-KW"/>
</dbReference>
<organism evidence="6 7">
    <name type="scientific">Noviherbaspirillum galbum</name>
    <dbReference type="NCBI Taxonomy" id="2709383"/>
    <lineage>
        <taxon>Bacteria</taxon>
        <taxon>Pseudomonadati</taxon>
        <taxon>Pseudomonadota</taxon>
        <taxon>Betaproteobacteria</taxon>
        <taxon>Burkholderiales</taxon>
        <taxon>Oxalobacteraceae</taxon>
        <taxon>Noviherbaspirillum</taxon>
    </lineage>
</organism>
<dbReference type="RefSeq" id="WP_163965455.1">
    <property type="nucleotide sequence ID" value="NZ_JAAIVB010000054.1"/>
</dbReference>
<evidence type="ECO:0000256" key="2">
    <source>
        <dbReference type="ARBA" id="ARBA00022490"/>
    </source>
</evidence>
<keyword evidence="6" id="KW-0969">Cilium</keyword>
<dbReference type="Pfam" id="PF05400">
    <property type="entry name" value="FliT"/>
    <property type="match status" value="1"/>
</dbReference>
<keyword evidence="2" id="KW-0963">Cytoplasm</keyword>
<accession>A0A6B3SPM6</accession>
<name>A0A6B3SPM6_9BURK</name>
<dbReference type="Proteomes" id="UP000482155">
    <property type="component" value="Unassembled WGS sequence"/>
</dbReference>
<evidence type="ECO:0000256" key="4">
    <source>
        <dbReference type="ARBA" id="ARBA00023186"/>
    </source>
</evidence>
<dbReference type="AlphaFoldDB" id="A0A6B3SPM6"/>
<proteinExistence type="predicted"/>
<evidence type="ECO:0000256" key="5">
    <source>
        <dbReference type="ARBA" id="ARBA00093797"/>
    </source>
</evidence>
<sequence length="112" mass="12392">MDSQEILAVYETIADITDQMVAAARTGNWEQLAALESRCSHQVDIIRQNDDAPGALSEIAREKKVSIIKKILADDREIRSITEPWMSKLAELMNSAGTERKLSKAYGANQTG</sequence>
<keyword evidence="3" id="KW-1005">Bacterial flagellum biogenesis</keyword>
<comment type="subcellular location">
    <subcellularLocation>
        <location evidence="1">Cytoplasm</location>
        <location evidence="1">Cytosol</location>
    </subcellularLocation>
</comment>
<comment type="caution">
    <text evidence="6">The sequence shown here is derived from an EMBL/GenBank/DDBJ whole genome shotgun (WGS) entry which is preliminary data.</text>
</comment>
<evidence type="ECO:0000256" key="3">
    <source>
        <dbReference type="ARBA" id="ARBA00022795"/>
    </source>
</evidence>
<keyword evidence="6" id="KW-0282">Flagellum</keyword>
<dbReference type="EMBL" id="JAAIVB010000054">
    <property type="protein sequence ID" value="NEX62703.1"/>
    <property type="molecule type" value="Genomic_DNA"/>
</dbReference>
<keyword evidence="6" id="KW-0966">Cell projection</keyword>